<evidence type="ECO:0000313" key="2">
    <source>
        <dbReference type="EMBL" id="KAK9917196.1"/>
    </source>
</evidence>
<evidence type="ECO:0000256" key="1">
    <source>
        <dbReference type="SAM" id="SignalP"/>
    </source>
</evidence>
<dbReference type="Proteomes" id="UP001491310">
    <property type="component" value="Unassembled WGS sequence"/>
</dbReference>
<evidence type="ECO:0000313" key="3">
    <source>
        <dbReference type="Proteomes" id="UP001491310"/>
    </source>
</evidence>
<protein>
    <submittedName>
        <fullName evidence="2">Uncharacterized protein</fullName>
    </submittedName>
</protein>
<reference evidence="2 3" key="1">
    <citation type="journal article" date="2024" name="Nat. Commun.">
        <title>Phylogenomics reveals the evolutionary origins of lichenization in chlorophyte algae.</title>
        <authorList>
            <person name="Puginier C."/>
            <person name="Libourel C."/>
            <person name="Otte J."/>
            <person name="Skaloud P."/>
            <person name="Haon M."/>
            <person name="Grisel S."/>
            <person name="Petersen M."/>
            <person name="Berrin J.G."/>
            <person name="Delaux P.M."/>
            <person name="Dal Grande F."/>
            <person name="Keller J."/>
        </authorList>
    </citation>
    <scope>NUCLEOTIDE SEQUENCE [LARGE SCALE GENOMIC DNA]</scope>
    <source>
        <strain evidence="2 3">SAG 216-7</strain>
    </source>
</reference>
<organism evidence="2 3">
    <name type="scientific">Coccomyxa subellipsoidea</name>
    <dbReference type="NCBI Taxonomy" id="248742"/>
    <lineage>
        <taxon>Eukaryota</taxon>
        <taxon>Viridiplantae</taxon>
        <taxon>Chlorophyta</taxon>
        <taxon>core chlorophytes</taxon>
        <taxon>Trebouxiophyceae</taxon>
        <taxon>Trebouxiophyceae incertae sedis</taxon>
        <taxon>Coccomyxaceae</taxon>
        <taxon>Coccomyxa</taxon>
    </lineage>
</organism>
<keyword evidence="3" id="KW-1185">Reference proteome</keyword>
<dbReference type="EMBL" id="JALJOT010000002">
    <property type="protein sequence ID" value="KAK9917196.1"/>
    <property type="molecule type" value="Genomic_DNA"/>
</dbReference>
<keyword evidence="1" id="KW-0732">Signal</keyword>
<accession>A0ABR2Z0K3</accession>
<feature type="chain" id="PRO_5046066945" evidence="1">
    <location>
        <begin position="22"/>
        <end position="119"/>
    </location>
</feature>
<name>A0ABR2Z0K3_9CHLO</name>
<proteinExistence type="predicted"/>
<comment type="caution">
    <text evidence="2">The sequence shown here is derived from an EMBL/GenBank/DDBJ whole genome shotgun (WGS) entry which is preliminary data.</text>
</comment>
<feature type="signal peptide" evidence="1">
    <location>
        <begin position="1"/>
        <end position="21"/>
    </location>
</feature>
<gene>
    <name evidence="2" type="ORF">WJX75_001760</name>
</gene>
<sequence>MIALLAVVLVLICELIQRIAGAAKVSKVRSQQSQLKSEAAQLNKQAERLSSPASFAQSAKLTRKAVAKEKEAAALQALEEAISSGRWVKATQYTKTAVEEVYVCSRKGSFKAAKPLKFK</sequence>